<sequence>MVVEATIEVTRGVTTSAHSPQQRSQSLLEHAVRYAQERAWDVFPGTWLEAVDGVPRCVCGASGCAAPGAHPTSSDWAGEATGSANTARRMWTSEPRASVLLPTGRAFDALEVSEAVGCFALARLERMEQSLGPVTFTPDGRMHFFVLPGATAKVPDTVRRLGWSPTSIDLSARGEGDWVAAPPSRLGTRGSVQWARQPTAANRWLPDATELVPALAYACGREAAASRER</sequence>
<organism evidence="2 3">
    <name type="scientific">Streptomyces iconiensis</name>
    <dbReference type="NCBI Taxonomy" id="1384038"/>
    <lineage>
        <taxon>Bacteria</taxon>
        <taxon>Bacillati</taxon>
        <taxon>Actinomycetota</taxon>
        <taxon>Actinomycetes</taxon>
        <taxon>Kitasatosporales</taxon>
        <taxon>Streptomycetaceae</taxon>
        <taxon>Streptomyces</taxon>
    </lineage>
</organism>
<proteinExistence type="predicted"/>
<evidence type="ECO:0000313" key="3">
    <source>
        <dbReference type="Proteomes" id="UP001214441"/>
    </source>
</evidence>
<keyword evidence="3" id="KW-1185">Reference proteome</keyword>
<dbReference type="SUPFAM" id="SSF56747">
    <property type="entry name" value="Prim-pol domain"/>
    <property type="match status" value="1"/>
</dbReference>
<dbReference type="RefSeq" id="WP_274046185.1">
    <property type="nucleotide sequence ID" value="NZ_JANCPR020000018.1"/>
</dbReference>
<dbReference type="Pfam" id="PF09250">
    <property type="entry name" value="Prim-Pol"/>
    <property type="match status" value="1"/>
</dbReference>
<comment type="caution">
    <text evidence="2">The sequence shown here is derived from an EMBL/GenBank/DDBJ whole genome shotgun (WGS) entry which is preliminary data.</text>
</comment>
<accession>A0ABT6ZYB3</accession>
<name>A0ABT6ZYB3_9ACTN</name>
<dbReference type="Proteomes" id="UP001214441">
    <property type="component" value="Unassembled WGS sequence"/>
</dbReference>
<dbReference type="EMBL" id="JANCPR020000018">
    <property type="protein sequence ID" value="MDJ1134056.1"/>
    <property type="molecule type" value="Genomic_DNA"/>
</dbReference>
<evidence type="ECO:0000313" key="2">
    <source>
        <dbReference type="EMBL" id="MDJ1134056.1"/>
    </source>
</evidence>
<feature type="domain" description="DNA primase/polymerase bifunctional N-terminal" evidence="1">
    <location>
        <begin position="31"/>
        <end position="209"/>
    </location>
</feature>
<reference evidence="2 3" key="1">
    <citation type="submission" date="2023-05" db="EMBL/GenBank/DDBJ databases">
        <title>Streptantibioticus silvisoli sp. nov., acidotolerant actinomycetes 1 from pine litter.</title>
        <authorList>
            <person name="Swiecimska M."/>
            <person name="Golinska P."/>
            <person name="Sangal V."/>
            <person name="Wachnowicz B."/>
            <person name="Goodfellow M."/>
        </authorList>
    </citation>
    <scope>NUCLEOTIDE SEQUENCE [LARGE SCALE GENOMIC DNA]</scope>
    <source>
        <strain evidence="2 3">DSM 42109</strain>
    </source>
</reference>
<evidence type="ECO:0000259" key="1">
    <source>
        <dbReference type="SMART" id="SM00943"/>
    </source>
</evidence>
<dbReference type="SMART" id="SM00943">
    <property type="entry name" value="Prim-Pol"/>
    <property type="match status" value="1"/>
</dbReference>
<gene>
    <name evidence="2" type="ORF">NMN56_019195</name>
</gene>
<dbReference type="InterPro" id="IPR015330">
    <property type="entry name" value="DNA_primase/pol_bifunc_N"/>
</dbReference>
<protein>
    <submittedName>
        <fullName evidence="2">Bifunctional DNA primase/polymerase</fullName>
    </submittedName>
</protein>